<reference evidence="2 3" key="1">
    <citation type="journal article" date="2014" name="Genome Announc.">
        <title>Draft Genome Sequence of Lysobacter capsici AZ78, a Bacterium Antagonistic to Plant-Pathogenic Oomycetes.</title>
        <authorList>
            <person name="Puopolo G."/>
            <person name="Sonego P."/>
            <person name="Engelen K."/>
            <person name="Pertot I."/>
        </authorList>
    </citation>
    <scope>NUCLEOTIDE SEQUENCE [LARGE SCALE GENOMIC DNA]</scope>
    <source>
        <strain evidence="2 3">AZ78</strain>
    </source>
</reference>
<feature type="compositionally biased region" description="Basic and acidic residues" evidence="1">
    <location>
        <begin position="106"/>
        <end position="116"/>
    </location>
</feature>
<sequence length="116" mass="13239">MRYRLKSHRVSRRAGVRPQKTSRLARFFCFCGAIAIRGLSGIRLSQPFTTLSRCQTIKTPRSSEAACERLRPDLKPCRRCSYDAGSTFSPPYPPPRLREPTGTIRIDSREPRPHPP</sequence>
<evidence type="ECO:0000256" key="1">
    <source>
        <dbReference type="SAM" id="MobiDB-lite"/>
    </source>
</evidence>
<gene>
    <name evidence="2" type="ORF">AZ78_0786</name>
</gene>
<organism evidence="2 3">
    <name type="scientific">Lysobacter capsici AZ78</name>
    <dbReference type="NCBI Taxonomy" id="1444315"/>
    <lineage>
        <taxon>Bacteria</taxon>
        <taxon>Pseudomonadati</taxon>
        <taxon>Pseudomonadota</taxon>
        <taxon>Gammaproteobacteria</taxon>
        <taxon>Lysobacterales</taxon>
        <taxon>Lysobacteraceae</taxon>
        <taxon>Lysobacter</taxon>
    </lineage>
</organism>
<evidence type="ECO:0000313" key="2">
    <source>
        <dbReference type="EMBL" id="KWS03240.1"/>
    </source>
</evidence>
<accession>A0A108U633</accession>
<dbReference type="AlphaFoldDB" id="A0A108U633"/>
<name>A0A108U633_9GAMM</name>
<proteinExistence type="predicted"/>
<evidence type="ECO:0000313" key="3">
    <source>
        <dbReference type="Proteomes" id="UP000023435"/>
    </source>
</evidence>
<feature type="region of interest" description="Disordered" evidence="1">
    <location>
        <begin position="83"/>
        <end position="116"/>
    </location>
</feature>
<keyword evidence="3" id="KW-1185">Reference proteome</keyword>
<dbReference type="EMBL" id="JAJA02000001">
    <property type="protein sequence ID" value="KWS03240.1"/>
    <property type="molecule type" value="Genomic_DNA"/>
</dbReference>
<protein>
    <submittedName>
        <fullName evidence="2">Uncharacterized protein</fullName>
    </submittedName>
</protein>
<comment type="caution">
    <text evidence="2">The sequence shown here is derived from an EMBL/GenBank/DDBJ whole genome shotgun (WGS) entry which is preliminary data.</text>
</comment>
<dbReference type="Proteomes" id="UP000023435">
    <property type="component" value="Unassembled WGS sequence"/>
</dbReference>